<dbReference type="EMBL" id="JACIDJ010000001">
    <property type="protein sequence ID" value="MBB3896738.1"/>
    <property type="molecule type" value="Genomic_DNA"/>
</dbReference>
<evidence type="ECO:0000313" key="2">
    <source>
        <dbReference type="Proteomes" id="UP000553193"/>
    </source>
</evidence>
<keyword evidence="2" id="KW-1185">Reference proteome</keyword>
<dbReference type="AlphaFoldDB" id="A0A840A472"/>
<accession>A0A840A472</accession>
<protein>
    <submittedName>
        <fullName evidence="1">Uncharacterized protein</fullName>
    </submittedName>
</protein>
<name>A0A840A472_9PROT</name>
<sequence length="39" mass="3884">MCIGGLEELLGLAGYYTAVSFALNTAEVSLPEGAAAPSP</sequence>
<comment type="caution">
    <text evidence="1">The sequence shown here is derived from an EMBL/GenBank/DDBJ whole genome shotgun (WGS) entry which is preliminary data.</text>
</comment>
<gene>
    <name evidence="1" type="ORF">GGQ83_000164</name>
</gene>
<evidence type="ECO:0000313" key="1">
    <source>
        <dbReference type="EMBL" id="MBB3896738.1"/>
    </source>
</evidence>
<dbReference type="Proteomes" id="UP000553193">
    <property type="component" value="Unassembled WGS sequence"/>
</dbReference>
<proteinExistence type="predicted"/>
<organism evidence="1 2">
    <name type="scientific">Roseococcus suduntuyensis</name>
    <dbReference type="NCBI Taxonomy" id="455361"/>
    <lineage>
        <taxon>Bacteria</taxon>
        <taxon>Pseudomonadati</taxon>
        <taxon>Pseudomonadota</taxon>
        <taxon>Alphaproteobacteria</taxon>
        <taxon>Acetobacterales</taxon>
        <taxon>Roseomonadaceae</taxon>
        <taxon>Roseococcus</taxon>
    </lineage>
</organism>
<reference evidence="1 2" key="1">
    <citation type="submission" date="2020-08" db="EMBL/GenBank/DDBJ databases">
        <title>Genomic Encyclopedia of Type Strains, Phase IV (KMG-IV): sequencing the most valuable type-strain genomes for metagenomic binning, comparative biology and taxonomic classification.</title>
        <authorList>
            <person name="Goeker M."/>
        </authorList>
    </citation>
    <scope>NUCLEOTIDE SEQUENCE [LARGE SCALE GENOMIC DNA]</scope>
    <source>
        <strain evidence="1 2">DSM 19979</strain>
    </source>
</reference>